<feature type="transmembrane region" description="Helical" evidence="8">
    <location>
        <begin position="286"/>
        <end position="306"/>
    </location>
</feature>
<feature type="domain" description="Amino acid permease/ SLC12A" evidence="9">
    <location>
        <begin position="55"/>
        <end position="514"/>
    </location>
</feature>
<dbReference type="PIRSF" id="PIRSF006060">
    <property type="entry name" value="AA_transporter"/>
    <property type="match status" value="1"/>
</dbReference>
<dbReference type="OrthoDB" id="3900342at2759"/>
<evidence type="ECO:0000256" key="3">
    <source>
        <dbReference type="ARBA" id="ARBA00022692"/>
    </source>
</evidence>
<sequence>MESGARDPEHNEEITTREDEQGSYPKGGPIGEESAKTQAVISELDNKKRGLKQRHIQMIALAGTIGTGLFLATGKSLARGGPLSMLIAYLLVGMLICFVVFSVAEMSALAPLSGGIIRHAEWFVDPALAFAQGWNSVYANAILLPAEMVACAVIIDFWSDINHAVWISVLGGLLILTNMLLVSIYGELEFIFAMMKIALIIGVNIMSICITSGAGPRGYPMGFRFWGDPGPFVQFLGIPGSWGQFLGFWRVLSSAAYAFSNVENISVAAAETQNPRYNIPKAAKRVFWRIMIFYIITIFMMGLVVASNDPGLLSESGDAGASPFAIAATNVGIKAVPSIINAVVVTSAWSAGNSAMLVGTRTLYGLAQEGHAPRVLTRLNRFGVPWLSVAAVGSFLALGYMTLSSAASLVFDWLQELVSAASLVHWINIEIIYLRFYYGCKKQNIDRNELPWKSPFQPYAAWIALIGFRIILLTGGFYVFIDGNWSPETFVSSYFNIPLIFALYFGYKLWRKTRLIPLDEIPIRGFMQLANESPESLPPPTTGWRKLNILWG</sequence>
<dbReference type="InterPro" id="IPR050524">
    <property type="entry name" value="APC_YAT"/>
</dbReference>
<feature type="transmembrane region" description="Helical" evidence="8">
    <location>
        <begin position="165"/>
        <end position="185"/>
    </location>
</feature>
<protein>
    <recommendedName>
        <fullName evidence="9">Amino acid permease/ SLC12A domain-containing protein</fullName>
    </recommendedName>
</protein>
<feature type="compositionally biased region" description="Basic and acidic residues" evidence="7">
    <location>
        <begin position="1"/>
        <end position="20"/>
    </location>
</feature>
<dbReference type="EMBL" id="CAJVPG010000333">
    <property type="protein sequence ID" value="CAG8394311.1"/>
    <property type="molecule type" value="Genomic_DNA"/>
</dbReference>
<feature type="transmembrane region" description="Helical" evidence="8">
    <location>
        <begin position="86"/>
        <end position="104"/>
    </location>
</feature>
<dbReference type="Pfam" id="PF00324">
    <property type="entry name" value="AA_permease"/>
    <property type="match status" value="1"/>
</dbReference>
<evidence type="ECO:0000256" key="8">
    <source>
        <dbReference type="SAM" id="Phobius"/>
    </source>
</evidence>
<feature type="transmembrane region" description="Helical" evidence="8">
    <location>
        <begin position="55"/>
        <end position="74"/>
    </location>
</feature>
<feature type="transmembrane region" description="Helical" evidence="8">
    <location>
        <begin position="493"/>
        <end position="510"/>
    </location>
</feature>
<comment type="subcellular location">
    <subcellularLocation>
        <location evidence="1">Membrane</location>
        <topology evidence="1">Multi-pass membrane protein</topology>
    </subcellularLocation>
</comment>
<evidence type="ECO:0000256" key="5">
    <source>
        <dbReference type="ARBA" id="ARBA00022989"/>
    </source>
</evidence>
<keyword evidence="2" id="KW-0813">Transport</keyword>
<dbReference type="GO" id="GO:0016020">
    <property type="term" value="C:membrane"/>
    <property type="evidence" value="ECO:0007669"/>
    <property type="project" value="UniProtKB-SubCell"/>
</dbReference>
<evidence type="ECO:0000256" key="6">
    <source>
        <dbReference type="ARBA" id="ARBA00023136"/>
    </source>
</evidence>
<keyword evidence="11" id="KW-1185">Reference proteome</keyword>
<keyword evidence="6 8" id="KW-0472">Membrane</keyword>
<evidence type="ECO:0000259" key="9">
    <source>
        <dbReference type="Pfam" id="PF00324"/>
    </source>
</evidence>
<dbReference type="AlphaFoldDB" id="A0A9W4JHF5"/>
<organism evidence="10 11">
    <name type="scientific">Penicillium salamii</name>
    <dbReference type="NCBI Taxonomy" id="1612424"/>
    <lineage>
        <taxon>Eukaryota</taxon>
        <taxon>Fungi</taxon>
        <taxon>Dikarya</taxon>
        <taxon>Ascomycota</taxon>
        <taxon>Pezizomycotina</taxon>
        <taxon>Eurotiomycetes</taxon>
        <taxon>Eurotiomycetidae</taxon>
        <taxon>Eurotiales</taxon>
        <taxon>Aspergillaceae</taxon>
        <taxon>Penicillium</taxon>
    </lineage>
</organism>
<evidence type="ECO:0000256" key="4">
    <source>
        <dbReference type="ARBA" id="ARBA00022970"/>
    </source>
</evidence>
<dbReference type="PANTHER" id="PTHR43341">
    <property type="entry name" value="AMINO ACID PERMEASE"/>
    <property type="match status" value="1"/>
</dbReference>
<keyword evidence="3 8" id="KW-0812">Transmembrane</keyword>
<dbReference type="Gene3D" id="1.20.1740.10">
    <property type="entry name" value="Amino acid/polyamine transporter I"/>
    <property type="match status" value="1"/>
</dbReference>
<feature type="transmembrane region" description="Helical" evidence="8">
    <location>
        <begin position="137"/>
        <end position="158"/>
    </location>
</feature>
<feature type="region of interest" description="Disordered" evidence="7">
    <location>
        <begin position="1"/>
        <end position="33"/>
    </location>
</feature>
<evidence type="ECO:0000256" key="7">
    <source>
        <dbReference type="SAM" id="MobiDB-lite"/>
    </source>
</evidence>
<feature type="transmembrane region" description="Helical" evidence="8">
    <location>
        <begin position="384"/>
        <end position="411"/>
    </location>
</feature>
<feature type="transmembrane region" description="Helical" evidence="8">
    <location>
        <begin position="191"/>
        <end position="214"/>
    </location>
</feature>
<dbReference type="GO" id="GO:0015171">
    <property type="term" value="F:amino acid transmembrane transporter activity"/>
    <property type="evidence" value="ECO:0007669"/>
    <property type="project" value="TreeGrafter"/>
</dbReference>
<evidence type="ECO:0000256" key="1">
    <source>
        <dbReference type="ARBA" id="ARBA00004141"/>
    </source>
</evidence>
<evidence type="ECO:0000313" key="11">
    <source>
        <dbReference type="Proteomes" id="UP001152649"/>
    </source>
</evidence>
<proteinExistence type="predicted"/>
<gene>
    <name evidence="10" type="ORF">PSALAMII_LOCUS7115</name>
</gene>
<dbReference type="Proteomes" id="UP001152649">
    <property type="component" value="Unassembled WGS sequence"/>
</dbReference>
<evidence type="ECO:0000313" key="10">
    <source>
        <dbReference type="EMBL" id="CAG8394311.1"/>
    </source>
</evidence>
<dbReference type="FunFam" id="1.20.1740.10:FF:000006">
    <property type="entry name" value="General amino acid permease"/>
    <property type="match status" value="1"/>
</dbReference>
<dbReference type="PANTHER" id="PTHR43341:SF18">
    <property type="entry name" value="AMINO ACID PERMEASE_ SLC12A DOMAIN-CONTAINING PROTEIN"/>
    <property type="match status" value="1"/>
</dbReference>
<dbReference type="InterPro" id="IPR004841">
    <property type="entry name" value="AA-permease/SLC12A_dom"/>
</dbReference>
<reference evidence="10" key="1">
    <citation type="submission" date="2021-07" db="EMBL/GenBank/DDBJ databases">
        <authorList>
            <person name="Branca A.L. A."/>
        </authorList>
    </citation>
    <scope>NUCLEOTIDE SEQUENCE</scope>
</reference>
<keyword evidence="5 8" id="KW-1133">Transmembrane helix</keyword>
<feature type="transmembrane region" description="Helical" evidence="8">
    <location>
        <begin position="417"/>
        <end position="438"/>
    </location>
</feature>
<accession>A0A9W4JHF5</accession>
<comment type="caution">
    <text evidence="10">The sequence shown here is derived from an EMBL/GenBank/DDBJ whole genome shotgun (WGS) entry which is preliminary data.</text>
</comment>
<evidence type="ECO:0000256" key="2">
    <source>
        <dbReference type="ARBA" id="ARBA00022448"/>
    </source>
</evidence>
<name>A0A9W4JHF5_9EURO</name>
<keyword evidence="4" id="KW-0029">Amino-acid transport</keyword>
<feature type="transmembrane region" description="Helical" evidence="8">
    <location>
        <begin position="459"/>
        <end position="481"/>
    </location>
</feature>